<keyword evidence="2" id="KW-0472">Membrane</keyword>
<evidence type="ECO:0000256" key="2">
    <source>
        <dbReference type="SAM" id="Phobius"/>
    </source>
</evidence>
<dbReference type="RefSeq" id="WP_183348270.1">
    <property type="nucleotide sequence ID" value="NZ_JACHEO010000002.1"/>
</dbReference>
<dbReference type="InterPro" id="IPR014345">
    <property type="entry name" value="XrtA_polysacc_chain"/>
</dbReference>
<dbReference type="PANTHER" id="PTHR32309:SF13">
    <property type="entry name" value="FERRIC ENTEROBACTIN TRANSPORT PROTEIN FEPE"/>
    <property type="match status" value="1"/>
</dbReference>
<sequence>MEQQQHQQIRKYLDLFVRWKSFIVAAILISLPVGLAVYLTTPKVYQSTSLLSYEQRSINPSQSRLSPDMASAIRDVVSTLTKMVTSRTNLENVITTLDLYPEMRQRLPMEDVIDMMRKNIEIVPMNQGDIFEIRYSGGKPDKVVKVTNALAAKFIEENLKFRAERATETSAYASDELEMAKTVMDRKDAIMRDYKLKHYNELPEHRQTNVSRLIALQEQYQAKQESIQDLEKTAALVQDQITNLRRMITSQTDLLAADDTNWAAGGGMQDSLIELREVLKNLQLKYTENHPEVKRTKKRIARLEQELANGGGQQAGIGDGPSALSPDSTDPILLQLKTQLKNIQLSIRNIEAEKESLRKSISQYEEWVAAAPVREAEWSALTREYGELKRHYDMLVSSDLQAKSMLNLEKQQKGSQFKIVDSARVPEKPIKPDFVKILAVTLFCSLGLGFGVPFVWDFLDPSFRDQNDIETYLGVPVLCTIPLIETEREKTWGRRKFQIGLLAAVAACAAIAVLFAYCWRRGLIVV</sequence>
<dbReference type="NCBIfam" id="TIGR03007">
    <property type="entry name" value="pepcterm_ChnLen"/>
    <property type="match status" value="1"/>
</dbReference>
<organism evidence="3 4">
    <name type="scientific">Desulfoprunum benzoelyticum</name>
    <dbReference type="NCBI Taxonomy" id="1506996"/>
    <lineage>
        <taxon>Bacteria</taxon>
        <taxon>Pseudomonadati</taxon>
        <taxon>Thermodesulfobacteriota</taxon>
        <taxon>Desulfobulbia</taxon>
        <taxon>Desulfobulbales</taxon>
        <taxon>Desulfobulbaceae</taxon>
        <taxon>Desulfoprunum</taxon>
    </lineage>
</organism>
<feature type="transmembrane region" description="Helical" evidence="2">
    <location>
        <begin position="21"/>
        <end position="39"/>
    </location>
</feature>
<feature type="transmembrane region" description="Helical" evidence="2">
    <location>
        <begin position="497"/>
        <end position="517"/>
    </location>
</feature>
<dbReference type="EMBL" id="JACHEO010000002">
    <property type="protein sequence ID" value="MBB5346946.1"/>
    <property type="molecule type" value="Genomic_DNA"/>
</dbReference>
<gene>
    <name evidence="3" type="ORF">HNQ81_000656</name>
</gene>
<dbReference type="GO" id="GO:0004713">
    <property type="term" value="F:protein tyrosine kinase activity"/>
    <property type="evidence" value="ECO:0007669"/>
    <property type="project" value="TreeGrafter"/>
</dbReference>
<reference evidence="3 4" key="1">
    <citation type="submission" date="2020-08" db="EMBL/GenBank/DDBJ databases">
        <title>Genomic Encyclopedia of Type Strains, Phase IV (KMG-IV): sequencing the most valuable type-strain genomes for metagenomic binning, comparative biology and taxonomic classification.</title>
        <authorList>
            <person name="Goeker M."/>
        </authorList>
    </citation>
    <scope>NUCLEOTIDE SEQUENCE [LARGE SCALE GENOMIC DNA]</scope>
    <source>
        <strain evidence="3 4">DSM 28570</strain>
    </source>
</reference>
<keyword evidence="1" id="KW-0175">Coiled coil</keyword>
<dbReference type="AlphaFoldDB" id="A0A840UQ27"/>
<comment type="caution">
    <text evidence="3">The sequence shown here is derived from an EMBL/GenBank/DDBJ whole genome shotgun (WGS) entry which is preliminary data.</text>
</comment>
<keyword evidence="2" id="KW-1133">Transmembrane helix</keyword>
<evidence type="ECO:0000313" key="3">
    <source>
        <dbReference type="EMBL" id="MBB5346946.1"/>
    </source>
</evidence>
<accession>A0A840UQ27</accession>
<proteinExistence type="predicted"/>
<feature type="coiled-coil region" evidence="1">
    <location>
        <begin position="293"/>
        <end position="367"/>
    </location>
</feature>
<keyword evidence="2" id="KW-0812">Transmembrane</keyword>
<evidence type="ECO:0000313" key="4">
    <source>
        <dbReference type="Proteomes" id="UP000539642"/>
    </source>
</evidence>
<dbReference type="PANTHER" id="PTHR32309">
    <property type="entry name" value="TYROSINE-PROTEIN KINASE"/>
    <property type="match status" value="1"/>
</dbReference>
<dbReference type="Proteomes" id="UP000539642">
    <property type="component" value="Unassembled WGS sequence"/>
</dbReference>
<dbReference type="GO" id="GO:0005886">
    <property type="term" value="C:plasma membrane"/>
    <property type="evidence" value="ECO:0007669"/>
    <property type="project" value="TreeGrafter"/>
</dbReference>
<dbReference type="InterPro" id="IPR050445">
    <property type="entry name" value="Bact_polysacc_biosynth/exp"/>
</dbReference>
<protein>
    <submittedName>
        <fullName evidence="3">Polysaccharide chain length determinant protein (PEP-CTERM system associated)</fullName>
    </submittedName>
</protein>
<feature type="coiled-coil region" evidence="1">
    <location>
        <begin position="213"/>
        <end position="247"/>
    </location>
</feature>
<feature type="transmembrane region" description="Helical" evidence="2">
    <location>
        <begin position="434"/>
        <end position="456"/>
    </location>
</feature>
<name>A0A840UQ27_9BACT</name>
<evidence type="ECO:0000256" key="1">
    <source>
        <dbReference type="SAM" id="Coils"/>
    </source>
</evidence>
<keyword evidence="4" id="KW-1185">Reference proteome</keyword>